<dbReference type="AlphaFoldDB" id="A0A8S2FMT1"/>
<evidence type="ECO:0000313" key="3">
    <source>
        <dbReference type="Proteomes" id="UP000677228"/>
    </source>
</evidence>
<sequence>MVVTVGTKVNEEAKNVNDNLCDFLRKCTAGIFTRANNRLNARFEIQTTAFKQFDLNVEESKQEFVVPKSKYRSWTSLWLLEFESDEIIPNANQSTSRKTLKAQCDELIKRNMNNIETQIKQNFSADLTKTFEDHFKKLEGYFQM</sequence>
<gene>
    <name evidence="1" type="ORF">OVA965_LOCUS37601</name>
    <name evidence="2" type="ORF">TMI583_LOCUS38690</name>
</gene>
<comment type="caution">
    <text evidence="1">The sequence shown here is derived from an EMBL/GenBank/DDBJ whole genome shotgun (WGS) entry which is preliminary data.</text>
</comment>
<dbReference type="Proteomes" id="UP000682733">
    <property type="component" value="Unassembled WGS sequence"/>
</dbReference>
<protein>
    <submittedName>
        <fullName evidence="1">Uncharacterized protein</fullName>
    </submittedName>
</protein>
<proteinExistence type="predicted"/>
<evidence type="ECO:0000313" key="2">
    <source>
        <dbReference type="EMBL" id="CAF4303681.1"/>
    </source>
</evidence>
<dbReference type="Proteomes" id="UP000677228">
    <property type="component" value="Unassembled WGS sequence"/>
</dbReference>
<accession>A0A8S2FMT1</accession>
<organism evidence="1 3">
    <name type="scientific">Didymodactylos carnosus</name>
    <dbReference type="NCBI Taxonomy" id="1234261"/>
    <lineage>
        <taxon>Eukaryota</taxon>
        <taxon>Metazoa</taxon>
        <taxon>Spiralia</taxon>
        <taxon>Gnathifera</taxon>
        <taxon>Rotifera</taxon>
        <taxon>Eurotatoria</taxon>
        <taxon>Bdelloidea</taxon>
        <taxon>Philodinida</taxon>
        <taxon>Philodinidae</taxon>
        <taxon>Didymodactylos</taxon>
    </lineage>
</organism>
<dbReference type="EMBL" id="CAJNOK010035758">
    <property type="protein sequence ID" value="CAF1516392.1"/>
    <property type="molecule type" value="Genomic_DNA"/>
</dbReference>
<name>A0A8S2FMT1_9BILA</name>
<reference evidence="1" key="1">
    <citation type="submission" date="2021-02" db="EMBL/GenBank/DDBJ databases">
        <authorList>
            <person name="Nowell W R."/>
        </authorList>
    </citation>
    <scope>NUCLEOTIDE SEQUENCE</scope>
</reference>
<dbReference type="EMBL" id="CAJOBA010057856">
    <property type="protein sequence ID" value="CAF4303681.1"/>
    <property type="molecule type" value="Genomic_DNA"/>
</dbReference>
<evidence type="ECO:0000313" key="1">
    <source>
        <dbReference type="EMBL" id="CAF1516392.1"/>
    </source>
</evidence>